<keyword evidence="5" id="KW-0645">Protease</keyword>
<comment type="catalytic activity">
    <reaction evidence="1">
        <text>Release of any N-terminal amino acid, including proline, that is linked to proline, even from a dipeptide or tripeptide.</text>
        <dbReference type="EC" id="3.4.11.9"/>
    </reaction>
</comment>
<dbReference type="InterPro" id="IPR000994">
    <property type="entry name" value="Pept_M24"/>
</dbReference>
<evidence type="ECO:0000256" key="7">
    <source>
        <dbReference type="ARBA" id="ARBA00022801"/>
    </source>
</evidence>
<protein>
    <recommendedName>
        <fullName evidence="4">Xaa-Pro aminopeptidase</fullName>
        <ecNumber evidence="4">3.4.11.9</ecNumber>
    </recommendedName>
</protein>
<dbReference type="GO" id="GO:0070006">
    <property type="term" value="F:metalloaminopeptidase activity"/>
    <property type="evidence" value="ECO:0007669"/>
    <property type="project" value="InterPro"/>
</dbReference>
<dbReference type="GO" id="GO:0006508">
    <property type="term" value="P:proteolysis"/>
    <property type="evidence" value="ECO:0007669"/>
    <property type="project" value="UniProtKB-KW"/>
</dbReference>
<dbReference type="Gene3D" id="3.90.230.10">
    <property type="entry name" value="Creatinase/methionine aminopeptidase superfamily"/>
    <property type="match status" value="1"/>
</dbReference>
<keyword evidence="6" id="KW-0479">Metal-binding</keyword>
<evidence type="ECO:0000259" key="10">
    <source>
        <dbReference type="SMART" id="SM01011"/>
    </source>
</evidence>
<organism evidence="11 12">
    <name type="scientific">Phragmitibacter flavus</name>
    <dbReference type="NCBI Taxonomy" id="2576071"/>
    <lineage>
        <taxon>Bacteria</taxon>
        <taxon>Pseudomonadati</taxon>
        <taxon>Verrucomicrobiota</taxon>
        <taxon>Verrucomicrobiia</taxon>
        <taxon>Verrucomicrobiales</taxon>
        <taxon>Verrucomicrobiaceae</taxon>
        <taxon>Phragmitibacter</taxon>
    </lineage>
</organism>
<proteinExistence type="inferred from homology"/>
<dbReference type="InterPro" id="IPR052433">
    <property type="entry name" value="X-Pro_dipept-like"/>
</dbReference>
<dbReference type="SUPFAM" id="SSF53092">
    <property type="entry name" value="Creatinase/prolidase N-terminal domain"/>
    <property type="match status" value="1"/>
</dbReference>
<dbReference type="InterPro" id="IPR001131">
    <property type="entry name" value="Peptidase_M24B_aminopep-P_CS"/>
</dbReference>
<sequence>MSSIARKNLVKKLAPKSLAILHANDVYPTNADGTLPFIQNSDLFYLTGIDQEETILILAPDAPDKKLRELLFLRETNEHIAIWEGERLSKEEASRISGIPMENIHWLDQFDRHYHALIRQADHVYLNTNEHARAVVEVETRDTRFIRRCQREYPLHRYERLAPLLQSLRIIKSVAEIAVIKQAIAVTESAFRRVLNFVKPGVMENEVEAEIIHEFIRSGAQGHAFSPIIASGKNACVLHYVQNNRRCEADTLLLLDFGARFGGYNADLTRTIPVSGRFTKRQREVYNAVLTVHRAARKLLKPGVLLREYQEQVGLAMQEELIKLKLLDRAAVKKQDKDKPLYKKYFMHGTSHHLGLDVHDVGDPMQRVAPGMVFTIEPGIYIREEGLGIRLENDVLITKTGNADLMPTIPIDPDEIESLMQTTKVRR</sequence>
<gene>
    <name evidence="11" type="ORF">FEM03_06570</name>
</gene>
<keyword evidence="9" id="KW-0464">Manganese</keyword>
<dbReference type="OrthoDB" id="9806388at2"/>
<dbReference type="RefSeq" id="WP_138085392.1">
    <property type="nucleotide sequence ID" value="NZ_VAUV01000004.1"/>
</dbReference>
<comment type="similarity">
    <text evidence="3">Belongs to the peptidase M24B family.</text>
</comment>
<dbReference type="CDD" id="cd01087">
    <property type="entry name" value="Prolidase"/>
    <property type="match status" value="1"/>
</dbReference>
<dbReference type="InterPro" id="IPR029149">
    <property type="entry name" value="Creatin/AminoP/Spt16_N"/>
</dbReference>
<dbReference type="PRINTS" id="PR00599">
    <property type="entry name" value="MAPEPTIDASE"/>
</dbReference>
<name>A0A5R8KHQ9_9BACT</name>
<evidence type="ECO:0000256" key="6">
    <source>
        <dbReference type="ARBA" id="ARBA00022723"/>
    </source>
</evidence>
<evidence type="ECO:0000256" key="5">
    <source>
        <dbReference type="ARBA" id="ARBA00022670"/>
    </source>
</evidence>
<dbReference type="PANTHER" id="PTHR43226:SF4">
    <property type="entry name" value="XAA-PRO AMINOPEPTIDASE 3"/>
    <property type="match status" value="1"/>
</dbReference>
<comment type="cofactor">
    <cofactor evidence="2">
        <name>Mn(2+)</name>
        <dbReference type="ChEBI" id="CHEBI:29035"/>
    </cofactor>
</comment>
<dbReference type="EMBL" id="VAUV01000004">
    <property type="protein sequence ID" value="TLD71797.1"/>
    <property type="molecule type" value="Genomic_DNA"/>
</dbReference>
<dbReference type="PROSITE" id="PS00491">
    <property type="entry name" value="PROLINE_PEPTIDASE"/>
    <property type="match status" value="1"/>
</dbReference>
<evidence type="ECO:0000256" key="9">
    <source>
        <dbReference type="ARBA" id="ARBA00023211"/>
    </source>
</evidence>
<keyword evidence="12" id="KW-1185">Reference proteome</keyword>
<dbReference type="InterPro" id="IPR007865">
    <property type="entry name" value="Aminopep_P_N"/>
</dbReference>
<evidence type="ECO:0000256" key="1">
    <source>
        <dbReference type="ARBA" id="ARBA00001424"/>
    </source>
</evidence>
<dbReference type="SUPFAM" id="SSF55920">
    <property type="entry name" value="Creatinase/aminopeptidase"/>
    <property type="match status" value="1"/>
</dbReference>
<keyword evidence="7" id="KW-0378">Hydrolase</keyword>
<dbReference type="InterPro" id="IPR001714">
    <property type="entry name" value="Pept_M24_MAP"/>
</dbReference>
<accession>A0A5R8KHQ9</accession>
<reference evidence="11 12" key="1">
    <citation type="submission" date="2019-05" db="EMBL/GenBank/DDBJ databases">
        <title>Verrucobacter flavum gen. nov., sp. nov. a new member of the family Verrucomicrobiaceae.</title>
        <authorList>
            <person name="Szuroczki S."/>
            <person name="Abbaszade G."/>
            <person name="Szabo A."/>
            <person name="Felfoldi T."/>
            <person name="Schumann P."/>
            <person name="Boka K."/>
            <person name="Keki Z."/>
            <person name="Toumi M."/>
            <person name="Toth E."/>
        </authorList>
    </citation>
    <scope>NUCLEOTIDE SEQUENCE [LARGE SCALE GENOMIC DNA]</scope>
    <source>
        <strain evidence="11 12">MG-N-17</strain>
    </source>
</reference>
<dbReference type="InterPro" id="IPR036005">
    <property type="entry name" value="Creatinase/aminopeptidase-like"/>
</dbReference>
<evidence type="ECO:0000313" key="12">
    <source>
        <dbReference type="Proteomes" id="UP000306196"/>
    </source>
</evidence>
<dbReference type="Pfam" id="PF05195">
    <property type="entry name" value="AMP_N"/>
    <property type="match status" value="1"/>
</dbReference>
<keyword evidence="8" id="KW-0482">Metalloprotease</keyword>
<evidence type="ECO:0000256" key="8">
    <source>
        <dbReference type="ARBA" id="ARBA00023049"/>
    </source>
</evidence>
<dbReference type="PANTHER" id="PTHR43226">
    <property type="entry name" value="XAA-PRO AMINOPEPTIDASE 3"/>
    <property type="match status" value="1"/>
</dbReference>
<evidence type="ECO:0000256" key="4">
    <source>
        <dbReference type="ARBA" id="ARBA00012574"/>
    </source>
</evidence>
<dbReference type="EC" id="3.4.11.9" evidence="4"/>
<feature type="domain" description="Aminopeptidase P N-terminal" evidence="10">
    <location>
        <begin position="1"/>
        <end position="135"/>
    </location>
</feature>
<evidence type="ECO:0000313" key="11">
    <source>
        <dbReference type="EMBL" id="TLD71797.1"/>
    </source>
</evidence>
<dbReference type="Proteomes" id="UP000306196">
    <property type="component" value="Unassembled WGS sequence"/>
</dbReference>
<comment type="caution">
    <text evidence="11">The sequence shown here is derived from an EMBL/GenBank/DDBJ whole genome shotgun (WGS) entry which is preliminary data.</text>
</comment>
<dbReference type="Pfam" id="PF00557">
    <property type="entry name" value="Peptidase_M24"/>
    <property type="match status" value="1"/>
</dbReference>
<dbReference type="SMART" id="SM01011">
    <property type="entry name" value="AMP_N"/>
    <property type="match status" value="1"/>
</dbReference>
<evidence type="ECO:0000256" key="3">
    <source>
        <dbReference type="ARBA" id="ARBA00008766"/>
    </source>
</evidence>
<dbReference type="GO" id="GO:0030145">
    <property type="term" value="F:manganese ion binding"/>
    <property type="evidence" value="ECO:0007669"/>
    <property type="project" value="InterPro"/>
</dbReference>
<dbReference type="Gene3D" id="3.40.350.10">
    <property type="entry name" value="Creatinase/prolidase N-terminal domain"/>
    <property type="match status" value="1"/>
</dbReference>
<evidence type="ECO:0000256" key="2">
    <source>
        <dbReference type="ARBA" id="ARBA00001936"/>
    </source>
</evidence>
<dbReference type="AlphaFoldDB" id="A0A5R8KHQ9"/>